<proteinExistence type="inferred from homology"/>
<sequence length="272" mass="30333">MLTLVSPAKSLDLDSRPTTRRSTLPRYLDQSERLIEVMRGKSIAELRGLMGISEELAVLNAERYRDFSTPFTPRNARPAALTFNGAVYQGMEPRTFDARDWTEAGKTLRILSGLYGILRPLDLIQPYRLEMGVKVANNRGTDLYSFWKPRLTRSVAEDLADSPGAKVIVNLASAEYSAAVDLDGLSRLFEEGNRSVPELGAKVISPRFEDRDQSGRWKVISFSAKRARGLMAGWLVRERARSARAVTRFDLGGYRYAPEASTGAVPVFRNLG</sequence>
<comment type="similarity">
    <text evidence="1">Belongs to the UPF0246 family.</text>
</comment>
<dbReference type="OrthoDB" id="3210767at2"/>
<dbReference type="RefSeq" id="WP_114043873.1">
    <property type="nucleotide sequence ID" value="NZ_CP025198.1"/>
</dbReference>
<dbReference type="AlphaFoldDB" id="A0A344UR52"/>
<dbReference type="KEGG" id="acij:JS278_00557"/>
<dbReference type="Pfam" id="PF03883">
    <property type="entry name" value="H2O2_YaaD"/>
    <property type="match status" value="1"/>
</dbReference>
<dbReference type="NCBIfam" id="NF002542">
    <property type="entry name" value="PRK02101.1-3"/>
    <property type="match status" value="1"/>
</dbReference>
<evidence type="ECO:0000313" key="3">
    <source>
        <dbReference type="EMBL" id="AXE37750.1"/>
    </source>
</evidence>
<dbReference type="Proteomes" id="UP000251995">
    <property type="component" value="Chromosome"/>
</dbReference>
<reference evidence="3 4" key="1">
    <citation type="submission" date="2017-12" db="EMBL/GenBank/DDBJ databases">
        <title>The whole genome sequence of the Acidipropionibacterium virtanenii sp. nov. type strain JS278.</title>
        <authorList>
            <person name="Laine P."/>
            <person name="Deptula P."/>
            <person name="Varmanen P."/>
            <person name="Auvinen P."/>
        </authorList>
    </citation>
    <scope>NUCLEOTIDE SEQUENCE [LARGE SCALE GENOMIC DNA]</scope>
    <source>
        <strain evidence="3 4">JS278</strain>
    </source>
</reference>
<evidence type="ECO:0000256" key="2">
    <source>
        <dbReference type="SAM" id="MobiDB-lite"/>
    </source>
</evidence>
<dbReference type="InterPro" id="IPR005583">
    <property type="entry name" value="YaaA"/>
</dbReference>
<evidence type="ECO:0000256" key="1">
    <source>
        <dbReference type="HAMAP-Rule" id="MF_00652"/>
    </source>
</evidence>
<feature type="region of interest" description="Disordered" evidence="2">
    <location>
        <begin position="1"/>
        <end position="24"/>
    </location>
</feature>
<dbReference type="EMBL" id="CP025198">
    <property type="protein sequence ID" value="AXE37750.1"/>
    <property type="molecule type" value="Genomic_DNA"/>
</dbReference>
<evidence type="ECO:0000313" key="4">
    <source>
        <dbReference type="Proteomes" id="UP000251995"/>
    </source>
</evidence>
<keyword evidence="4" id="KW-1185">Reference proteome</keyword>
<dbReference type="PANTHER" id="PTHR30283:SF4">
    <property type="entry name" value="PEROXIDE STRESS RESISTANCE PROTEIN YAAA"/>
    <property type="match status" value="1"/>
</dbReference>
<name>A0A344UR52_9ACTN</name>
<dbReference type="PANTHER" id="PTHR30283">
    <property type="entry name" value="PEROXIDE STRESS RESPONSE PROTEIN YAAA"/>
    <property type="match status" value="1"/>
</dbReference>
<dbReference type="HAMAP" id="MF_00652">
    <property type="entry name" value="UPF0246"/>
    <property type="match status" value="1"/>
</dbReference>
<protein>
    <recommendedName>
        <fullName evidence="1">UPF0246 protein JS278_00557</fullName>
    </recommendedName>
</protein>
<gene>
    <name evidence="3" type="ORF">JS278_00557</name>
</gene>
<organism evidence="3 4">
    <name type="scientific">Acidipropionibacterium virtanenii</name>
    <dbReference type="NCBI Taxonomy" id="2057246"/>
    <lineage>
        <taxon>Bacteria</taxon>
        <taxon>Bacillati</taxon>
        <taxon>Actinomycetota</taxon>
        <taxon>Actinomycetes</taxon>
        <taxon>Propionibacteriales</taxon>
        <taxon>Propionibacteriaceae</taxon>
        <taxon>Acidipropionibacterium</taxon>
    </lineage>
</organism>
<accession>A0A344UR52</accession>
<dbReference type="GO" id="GO:0033194">
    <property type="term" value="P:response to hydroperoxide"/>
    <property type="evidence" value="ECO:0007669"/>
    <property type="project" value="TreeGrafter"/>
</dbReference>
<dbReference type="GO" id="GO:0005829">
    <property type="term" value="C:cytosol"/>
    <property type="evidence" value="ECO:0007669"/>
    <property type="project" value="TreeGrafter"/>
</dbReference>